<keyword evidence="4 9" id="KW-0812">Transmembrane</keyword>
<dbReference type="EC" id="3.4.23.36" evidence="9"/>
<dbReference type="RefSeq" id="WP_031389999.1">
    <property type="nucleotide sequence ID" value="NZ_JPNB01000001.1"/>
</dbReference>
<organism evidence="12 13">
    <name type="scientific">Kineothrix alysoides</name>
    <dbReference type="NCBI Taxonomy" id="1469948"/>
    <lineage>
        <taxon>Bacteria</taxon>
        <taxon>Bacillati</taxon>
        <taxon>Bacillota</taxon>
        <taxon>Clostridia</taxon>
        <taxon>Lachnospirales</taxon>
        <taxon>Lachnospiraceae</taxon>
        <taxon>Kineothrix</taxon>
    </lineage>
</organism>
<evidence type="ECO:0000256" key="10">
    <source>
        <dbReference type="RuleBase" id="RU000594"/>
    </source>
</evidence>
<comment type="caution">
    <text evidence="12">The sequence shown here is derived from an EMBL/GenBank/DDBJ whole genome shotgun (WGS) entry which is preliminary data.</text>
</comment>
<evidence type="ECO:0000256" key="1">
    <source>
        <dbReference type="ARBA" id="ARBA00006139"/>
    </source>
</evidence>
<feature type="active site" evidence="9">
    <location>
        <position position="138"/>
    </location>
</feature>
<comment type="function">
    <text evidence="9 10">This protein specifically catalyzes the removal of signal peptides from prolipoproteins.</text>
</comment>
<protein>
    <recommendedName>
        <fullName evidence="9">Lipoprotein signal peptidase</fullName>
        <ecNumber evidence="9">3.4.23.36</ecNumber>
    </recommendedName>
    <alternativeName>
        <fullName evidence="9">Prolipoprotein signal peptidase</fullName>
    </alternativeName>
    <alternativeName>
        <fullName evidence="9">Signal peptidase II</fullName>
        <shortName evidence="9">SPase II</shortName>
    </alternativeName>
</protein>
<sequence length="175" mass="20367">MSKAKKKLLVFDVFFMGLLIATDQLSKYMAVIKLRHQPAYSVMEGILEFNYLENRGAAFGLLQNQKVLFLFVGIIFLCTIVYILYKTPDGGRYMFLHILLVTIAGGAVGNMIDRIRLDYVVDFIYFVCINFPIFNVADMYVTIASVVLFILLLFYYKEEDLNFLNFKQNKYRELK</sequence>
<dbReference type="AlphaFoldDB" id="A0A4R1QZY0"/>
<evidence type="ECO:0000256" key="9">
    <source>
        <dbReference type="HAMAP-Rule" id="MF_00161"/>
    </source>
</evidence>
<feature type="transmembrane region" description="Helical" evidence="9">
    <location>
        <begin position="67"/>
        <end position="85"/>
    </location>
</feature>
<reference evidence="12 13" key="1">
    <citation type="submission" date="2019-03" db="EMBL/GenBank/DDBJ databases">
        <title>Genomic Encyclopedia of Type Strains, Phase IV (KMG-IV): sequencing the most valuable type-strain genomes for metagenomic binning, comparative biology and taxonomic classification.</title>
        <authorList>
            <person name="Goeker M."/>
        </authorList>
    </citation>
    <scope>NUCLEOTIDE SEQUENCE [LARGE SCALE GENOMIC DNA]</scope>
    <source>
        <strain evidence="12 13">DSM 100556</strain>
    </source>
</reference>
<dbReference type="STRING" id="1469948.GCA_000732725_01276"/>
<dbReference type="PANTHER" id="PTHR33695">
    <property type="entry name" value="LIPOPROTEIN SIGNAL PEPTIDASE"/>
    <property type="match status" value="1"/>
</dbReference>
<dbReference type="PRINTS" id="PR00781">
    <property type="entry name" value="LIPOSIGPTASE"/>
</dbReference>
<dbReference type="Proteomes" id="UP000295718">
    <property type="component" value="Unassembled WGS sequence"/>
</dbReference>
<dbReference type="InterPro" id="IPR001872">
    <property type="entry name" value="Peptidase_A8"/>
</dbReference>
<dbReference type="PANTHER" id="PTHR33695:SF1">
    <property type="entry name" value="LIPOPROTEIN SIGNAL PEPTIDASE"/>
    <property type="match status" value="1"/>
</dbReference>
<comment type="similarity">
    <text evidence="1 9 11">Belongs to the peptidase A8 family.</text>
</comment>
<dbReference type="UniPathway" id="UPA00665"/>
<dbReference type="EMBL" id="SLUO01000006">
    <property type="protein sequence ID" value="TCL58561.1"/>
    <property type="molecule type" value="Genomic_DNA"/>
</dbReference>
<keyword evidence="8 9" id="KW-0472">Membrane</keyword>
<accession>A0A4R1QZY0</accession>
<keyword evidence="6 9" id="KW-0378">Hydrolase</keyword>
<feature type="transmembrane region" description="Helical" evidence="9">
    <location>
        <begin position="92"/>
        <end position="112"/>
    </location>
</feature>
<dbReference type="PROSITE" id="PS00855">
    <property type="entry name" value="SPASE_II"/>
    <property type="match status" value="1"/>
</dbReference>
<keyword evidence="5 9" id="KW-0064">Aspartyl protease</keyword>
<proteinExistence type="inferred from homology"/>
<dbReference type="GO" id="GO:0004190">
    <property type="term" value="F:aspartic-type endopeptidase activity"/>
    <property type="evidence" value="ECO:0007669"/>
    <property type="project" value="UniProtKB-UniRule"/>
</dbReference>
<evidence type="ECO:0000256" key="8">
    <source>
        <dbReference type="ARBA" id="ARBA00023136"/>
    </source>
</evidence>
<keyword evidence="3 9" id="KW-0645">Protease</keyword>
<dbReference type="GO" id="GO:0006508">
    <property type="term" value="P:proteolysis"/>
    <property type="evidence" value="ECO:0007669"/>
    <property type="project" value="UniProtKB-KW"/>
</dbReference>
<comment type="subcellular location">
    <subcellularLocation>
        <location evidence="9">Cell membrane</location>
        <topology evidence="9">Multi-pass membrane protein</topology>
    </subcellularLocation>
</comment>
<dbReference type="HAMAP" id="MF_00161">
    <property type="entry name" value="LspA"/>
    <property type="match status" value="1"/>
</dbReference>
<evidence type="ECO:0000256" key="4">
    <source>
        <dbReference type="ARBA" id="ARBA00022692"/>
    </source>
</evidence>
<gene>
    <name evidence="9" type="primary">lspA</name>
    <name evidence="12" type="ORF">EDD76_106214</name>
</gene>
<dbReference type="OrthoDB" id="9810259at2"/>
<keyword evidence="7 9" id="KW-1133">Transmembrane helix</keyword>
<evidence type="ECO:0000256" key="5">
    <source>
        <dbReference type="ARBA" id="ARBA00022750"/>
    </source>
</evidence>
<evidence type="ECO:0000256" key="6">
    <source>
        <dbReference type="ARBA" id="ARBA00022801"/>
    </source>
</evidence>
<evidence type="ECO:0000313" key="12">
    <source>
        <dbReference type="EMBL" id="TCL58561.1"/>
    </source>
</evidence>
<evidence type="ECO:0000256" key="3">
    <source>
        <dbReference type="ARBA" id="ARBA00022670"/>
    </source>
</evidence>
<comment type="pathway">
    <text evidence="9">Protein modification; lipoprotein biosynthesis (signal peptide cleavage).</text>
</comment>
<dbReference type="Pfam" id="PF01252">
    <property type="entry name" value="Peptidase_A8"/>
    <property type="match status" value="1"/>
</dbReference>
<evidence type="ECO:0000313" key="13">
    <source>
        <dbReference type="Proteomes" id="UP000295718"/>
    </source>
</evidence>
<keyword evidence="13" id="KW-1185">Reference proteome</keyword>
<comment type="caution">
    <text evidence="9">Lacks conserved residue(s) required for the propagation of feature annotation.</text>
</comment>
<name>A0A4R1QZY0_9FIRM</name>
<dbReference type="GO" id="GO:0005886">
    <property type="term" value="C:plasma membrane"/>
    <property type="evidence" value="ECO:0007669"/>
    <property type="project" value="UniProtKB-SubCell"/>
</dbReference>
<evidence type="ECO:0000256" key="2">
    <source>
        <dbReference type="ARBA" id="ARBA00022475"/>
    </source>
</evidence>
<feature type="active site" evidence="9">
    <location>
        <position position="122"/>
    </location>
</feature>
<evidence type="ECO:0000256" key="7">
    <source>
        <dbReference type="ARBA" id="ARBA00022989"/>
    </source>
</evidence>
<feature type="transmembrane region" description="Helical" evidence="9">
    <location>
        <begin position="124"/>
        <end position="156"/>
    </location>
</feature>
<evidence type="ECO:0000256" key="11">
    <source>
        <dbReference type="RuleBase" id="RU004181"/>
    </source>
</evidence>
<dbReference type="NCBIfam" id="TIGR00077">
    <property type="entry name" value="lspA"/>
    <property type="match status" value="1"/>
</dbReference>
<keyword evidence="2 9" id="KW-1003">Cell membrane</keyword>
<comment type="catalytic activity">
    <reaction evidence="9 10">
        <text>Release of signal peptides from bacterial membrane prolipoproteins. Hydrolyzes -Xaa-Yaa-Zaa-|-(S,diacylglyceryl)Cys-, in which Xaa is hydrophobic (preferably Leu), and Yaa (Ala or Ser) and Zaa (Gly or Ala) have small, neutral side chains.</text>
        <dbReference type="EC" id="3.4.23.36"/>
    </reaction>
</comment>